<feature type="compositionally biased region" description="Basic residues" evidence="1">
    <location>
        <begin position="60"/>
        <end position="69"/>
    </location>
</feature>
<evidence type="ECO:0000256" key="1">
    <source>
        <dbReference type="SAM" id="MobiDB-lite"/>
    </source>
</evidence>
<accession>A0A8X9A2L5</accession>
<evidence type="ECO:0000313" key="3">
    <source>
        <dbReference type="Proteomes" id="UP000298416"/>
    </source>
</evidence>
<reference evidence="2" key="1">
    <citation type="submission" date="2018-01" db="EMBL/GenBank/DDBJ databases">
        <authorList>
            <person name="Mao J.F."/>
        </authorList>
    </citation>
    <scope>NUCLEOTIDE SEQUENCE</scope>
    <source>
        <strain evidence="2">Huo1</strain>
        <tissue evidence="2">Leaf</tissue>
    </source>
</reference>
<feature type="compositionally biased region" description="Basic and acidic residues" evidence="1">
    <location>
        <begin position="125"/>
        <end position="134"/>
    </location>
</feature>
<reference evidence="2" key="2">
    <citation type="submission" date="2020-08" db="EMBL/GenBank/DDBJ databases">
        <title>Plant Genome Project.</title>
        <authorList>
            <person name="Zhang R.-G."/>
        </authorList>
    </citation>
    <scope>NUCLEOTIDE SEQUENCE</scope>
    <source>
        <strain evidence="2">Huo1</strain>
        <tissue evidence="2">Leaf</tissue>
    </source>
</reference>
<dbReference type="PANTHER" id="PTHR35099">
    <property type="entry name" value="OS02G0182700 PROTEIN"/>
    <property type="match status" value="1"/>
</dbReference>
<feature type="region of interest" description="Disordered" evidence="1">
    <location>
        <begin position="172"/>
        <end position="209"/>
    </location>
</feature>
<dbReference type="EMBL" id="PNBA02000004">
    <property type="protein sequence ID" value="KAG6426073.1"/>
    <property type="molecule type" value="Genomic_DNA"/>
</dbReference>
<feature type="compositionally biased region" description="Low complexity" evidence="1">
    <location>
        <begin position="193"/>
        <end position="209"/>
    </location>
</feature>
<dbReference type="AlphaFoldDB" id="A0A8X9A2L5"/>
<dbReference type="OrthoDB" id="1724644at2759"/>
<proteinExistence type="predicted"/>
<sequence length="262" mass="28734">MGGADEDWVNAAITDAAMVAELLLRLHRSPLPPPPKPAAFRLEWTVRQRRTKAATPVNNKPRKPGRGHRASPTTPLTWSDATTSFSGRSDESTRPIAFNPSASTRSKNNVDGEKTNSKRSRKKKTLAELKDEESSLLKERRELKREMSTLRMNLERERATHEKLKRMKIDLQPSPASTSALEESVSGQLQMKPTAPDPTTTSTTTSLTMPVVSGSNVLELSATNAHSNGNADEESDSKFILPDLNIPFNEPCCSATLMVSAS</sequence>
<gene>
    <name evidence="2" type="ORF">SASPL_110287</name>
</gene>
<organism evidence="2">
    <name type="scientific">Salvia splendens</name>
    <name type="common">Scarlet sage</name>
    <dbReference type="NCBI Taxonomy" id="180675"/>
    <lineage>
        <taxon>Eukaryota</taxon>
        <taxon>Viridiplantae</taxon>
        <taxon>Streptophyta</taxon>
        <taxon>Embryophyta</taxon>
        <taxon>Tracheophyta</taxon>
        <taxon>Spermatophyta</taxon>
        <taxon>Magnoliopsida</taxon>
        <taxon>eudicotyledons</taxon>
        <taxon>Gunneridae</taxon>
        <taxon>Pentapetalae</taxon>
        <taxon>asterids</taxon>
        <taxon>lamiids</taxon>
        <taxon>Lamiales</taxon>
        <taxon>Lamiaceae</taxon>
        <taxon>Nepetoideae</taxon>
        <taxon>Mentheae</taxon>
        <taxon>Salviinae</taxon>
        <taxon>Salvia</taxon>
        <taxon>Salvia subgen. Calosphace</taxon>
        <taxon>core Calosphace</taxon>
    </lineage>
</organism>
<dbReference type="CDD" id="cd14686">
    <property type="entry name" value="bZIP"/>
    <property type="match status" value="1"/>
</dbReference>
<evidence type="ECO:0000313" key="2">
    <source>
        <dbReference type="EMBL" id="KAG6426073.1"/>
    </source>
</evidence>
<comment type="caution">
    <text evidence="2">The sequence shown here is derived from an EMBL/GenBank/DDBJ whole genome shotgun (WGS) entry which is preliminary data.</text>
</comment>
<feature type="region of interest" description="Disordered" evidence="1">
    <location>
        <begin position="28"/>
        <end position="134"/>
    </location>
</feature>
<keyword evidence="3" id="KW-1185">Reference proteome</keyword>
<feature type="compositionally biased region" description="Polar residues" evidence="1">
    <location>
        <begin position="174"/>
        <end position="191"/>
    </location>
</feature>
<dbReference type="PANTHER" id="PTHR35099:SF2">
    <property type="entry name" value="OS02G0182700 PROTEIN"/>
    <property type="match status" value="1"/>
</dbReference>
<name>A0A8X9A2L5_SALSN</name>
<dbReference type="Proteomes" id="UP000298416">
    <property type="component" value="Unassembled WGS sequence"/>
</dbReference>
<feature type="compositionally biased region" description="Polar residues" evidence="1">
    <location>
        <begin position="71"/>
        <end position="87"/>
    </location>
</feature>
<protein>
    <submittedName>
        <fullName evidence="2">Uncharacterized protein</fullName>
    </submittedName>
</protein>